<name>A0A9P7JF04_9AGAM</name>
<dbReference type="AlphaFoldDB" id="A0A9P7JF04"/>
<evidence type="ECO:0000313" key="2">
    <source>
        <dbReference type="EMBL" id="KAG1818597.1"/>
    </source>
</evidence>
<sequence length="633" mass="72380">MTLKSLGMQIQLGHNPGHWCHNPHPSSGDSFVMIDEHGIHEISLDFCGCFAYEFYHSLARCTDNMGLSLIKVSFNCLDCYLAFMCIVHKWQHLQQVKCTNGTDRGELTNLPDGWIYALFIAINANFLDPALNAGWVYFVEETKYKEYLFAQAGERQERSTCVSHSTVNMADTKSSRGLAATGVGTVDCACHDFKLPTGVGDLQNGEKCIFYLNMDYLVFSALVWFTIMMLNNSYDIAYQWLKKLWTRMDFMPTHLHIVHNMMLIYYFIPNFHIGAHIAACQTSYSWNLAKFVGRTDGEAPEQGNWNWKKVVMFGQTLMRKMKDVVKWKREHRDALHKLEGTIQLVLLDEWRLEIERLKHDIANISLHPTNKQQETITNRTNALQRQINSWISIQELYMPIISALCSSTNYNASATKAALKPHHLPLYLPSAIDTPELHHVQAHNALNDICSHLCLCSHMYKFKDKNLCGQAASTHTQNLIACVEAKKDAAVDKYRHAHQALESLGSHLDKPLRNEDVRLMGDFVGEHTQGTGRISWIWLATDIDTSHSENDRLTENDKQLSPVIGVRIEWCKAHTCAVQWSEEVQLLVEEMRHWQAHWWSECTNLSILENPSDQEGLQAHAFCQAALCCSMHH</sequence>
<dbReference type="GeneID" id="64632256"/>
<dbReference type="Pfam" id="PF18803">
    <property type="entry name" value="CxC2"/>
    <property type="match status" value="1"/>
</dbReference>
<evidence type="ECO:0000313" key="3">
    <source>
        <dbReference type="Proteomes" id="UP000807769"/>
    </source>
</evidence>
<dbReference type="OrthoDB" id="3257768at2759"/>
<keyword evidence="3" id="KW-1185">Reference proteome</keyword>
<comment type="caution">
    <text evidence="2">The sequence shown here is derived from an EMBL/GenBank/DDBJ whole genome shotgun (WGS) entry which is preliminary data.</text>
</comment>
<feature type="domain" description="CxC2-like cysteine cluster KDZ transposase-associated" evidence="1">
    <location>
        <begin position="3"/>
        <end position="49"/>
    </location>
</feature>
<organism evidence="2 3">
    <name type="scientific">Suillus subaureus</name>
    <dbReference type="NCBI Taxonomy" id="48587"/>
    <lineage>
        <taxon>Eukaryota</taxon>
        <taxon>Fungi</taxon>
        <taxon>Dikarya</taxon>
        <taxon>Basidiomycota</taxon>
        <taxon>Agaricomycotina</taxon>
        <taxon>Agaricomycetes</taxon>
        <taxon>Agaricomycetidae</taxon>
        <taxon>Boletales</taxon>
        <taxon>Suillineae</taxon>
        <taxon>Suillaceae</taxon>
        <taxon>Suillus</taxon>
    </lineage>
</organism>
<protein>
    <recommendedName>
        <fullName evidence="1">CxC2-like cysteine cluster KDZ transposase-associated domain-containing protein</fullName>
    </recommendedName>
</protein>
<evidence type="ECO:0000259" key="1">
    <source>
        <dbReference type="Pfam" id="PF18803"/>
    </source>
</evidence>
<dbReference type="EMBL" id="JABBWG010000011">
    <property type="protein sequence ID" value="KAG1818597.1"/>
    <property type="molecule type" value="Genomic_DNA"/>
</dbReference>
<dbReference type="RefSeq" id="XP_041194469.1">
    <property type="nucleotide sequence ID" value="XM_041338240.1"/>
</dbReference>
<accession>A0A9P7JF04</accession>
<reference evidence="2" key="1">
    <citation type="journal article" date="2020" name="New Phytol.">
        <title>Comparative genomics reveals dynamic genome evolution in host specialist ectomycorrhizal fungi.</title>
        <authorList>
            <person name="Lofgren L.A."/>
            <person name="Nguyen N.H."/>
            <person name="Vilgalys R."/>
            <person name="Ruytinx J."/>
            <person name="Liao H.L."/>
            <person name="Branco S."/>
            <person name="Kuo A."/>
            <person name="LaButti K."/>
            <person name="Lipzen A."/>
            <person name="Andreopoulos W."/>
            <person name="Pangilinan J."/>
            <person name="Riley R."/>
            <person name="Hundley H."/>
            <person name="Na H."/>
            <person name="Barry K."/>
            <person name="Grigoriev I.V."/>
            <person name="Stajich J.E."/>
            <person name="Kennedy P.G."/>
        </authorList>
    </citation>
    <scope>NUCLEOTIDE SEQUENCE</scope>
    <source>
        <strain evidence="2">MN1</strain>
    </source>
</reference>
<proteinExistence type="predicted"/>
<dbReference type="Pfam" id="PF18758">
    <property type="entry name" value="KDZ"/>
    <property type="match status" value="1"/>
</dbReference>
<dbReference type="InterPro" id="IPR040521">
    <property type="entry name" value="KDZ"/>
</dbReference>
<dbReference type="InterPro" id="IPR041457">
    <property type="entry name" value="CxC2_KDZ-assoc"/>
</dbReference>
<gene>
    <name evidence="2" type="ORF">BJ212DRAFT_1446417</name>
</gene>
<dbReference type="Proteomes" id="UP000807769">
    <property type="component" value="Unassembled WGS sequence"/>
</dbReference>